<comment type="similarity">
    <text evidence="1">Belongs to the THADA family.</text>
</comment>
<evidence type="ECO:0000256" key="3">
    <source>
        <dbReference type="ARBA" id="ARBA00035698"/>
    </source>
</evidence>
<dbReference type="Pfam" id="PF25150">
    <property type="entry name" value="TPR_Trm732"/>
    <property type="match status" value="1"/>
</dbReference>
<dbReference type="GO" id="GO:0005829">
    <property type="term" value="C:cytosol"/>
    <property type="evidence" value="ECO:0007669"/>
    <property type="project" value="TreeGrafter"/>
</dbReference>
<dbReference type="InterPro" id="IPR056843">
    <property type="entry name" value="THADA-like_TPR"/>
</dbReference>
<dbReference type="InterPro" id="IPR056842">
    <property type="entry name" value="THADA-like_TPR_C"/>
</dbReference>
<evidence type="ECO:0000259" key="6">
    <source>
        <dbReference type="Pfam" id="PF25151"/>
    </source>
</evidence>
<dbReference type="RefSeq" id="XP_034254702.1">
    <property type="nucleotide sequence ID" value="XM_034398811.1"/>
</dbReference>
<evidence type="ECO:0000256" key="1">
    <source>
        <dbReference type="ARBA" id="ARBA00010409"/>
    </source>
</evidence>
<evidence type="ECO:0000259" key="5">
    <source>
        <dbReference type="Pfam" id="PF25150"/>
    </source>
</evidence>
<evidence type="ECO:0000259" key="4">
    <source>
        <dbReference type="Pfam" id="PF10350"/>
    </source>
</evidence>
<gene>
    <name evidence="8" type="primary">LOC117653253</name>
</gene>
<keyword evidence="7" id="KW-1185">Reference proteome</keyword>
<reference evidence="8" key="1">
    <citation type="submission" date="2025-08" db="UniProtKB">
        <authorList>
            <consortium name="RefSeq"/>
        </authorList>
    </citation>
    <scope>IDENTIFICATION</scope>
    <source>
        <tissue evidence="8">Total insect</tissue>
    </source>
</reference>
<feature type="domain" description="tRNA (32-2'-O)-methyltransferase regulator THADA-like C-terminal TPR repeats region" evidence="6">
    <location>
        <begin position="1145"/>
        <end position="1300"/>
    </location>
</feature>
<dbReference type="GeneID" id="117653253"/>
<evidence type="ECO:0000313" key="7">
    <source>
        <dbReference type="Proteomes" id="UP000515158"/>
    </source>
</evidence>
<sequence length="1814" mass="203564">MNDSSQLFVVASPMKSSGKKNEFQVVRVSDAFSSRVGEPVSEAWGKVLHCVTTASSVEDQMDAIKQISVYLTKSDDEIIDFNYVILAVDLYLSAPLKHPVKHALTKMFNFVDGHVKEMSILYLKEGINSRIETAMYSQDLSDILIASSALLGLYENFRLGPVVIDSMLCNVLQFLNKVLDLCFTYLRSNNTPMLKVEVSKVAHTVSRIIITAIQKPKSEILDSLENRKPLLENILEVSKLILNCSHVPLDTRTNFGFVLVLILDLLHGPNGWMQLLEGNESFPLDDEMSSLCICSGLLSGLKNEQFEIIHLTKAKPIISCILDSALQINERCVHESNLVLALWRVVQQLTRVLTMRQSLVKSLELPQLEDLLKHLWGLLDHYMDPVRHLAKSILENIMQLQDVFLSVGINLGDRMSEAVLLIPETKRSRYVILSTMTVHFSTADILNRIPNVIKNLLTAMQYSSMSSHVSGAFVGMATVDFKNLPYSEWCNLWVKPLLQVMQECNTSEAPALEESLSKIMKLCPKIINEVLPSANKGANVELSEMKLLLTCMKIGRKLGAISSKTKTDDNLWLGTLPVGVLQSALCHENDEVRISALGLVVETHRSTEILSQTDFMLLRKFLKYNINCEIPSFRQQTLALVTKLLNRLKESAHTLIRPTNQKRTEEGDGMQIWESYKTFLLWILSFCFDSLKIGSNYSRRFCSLKVLSFIDDILKVDPLFTNKTCQDQMWTEENAFILLGVILTDSFEENKAMATKFLVSYPLSTLGFDDNQKLFRFFQCGCTLASSTHPADCISAAYVMELCCCLYLKNIKIYSQSNFNSNGKLHSLELLDAVAYLQEQLKKESDVAERNILEAASGGPMYGSLFCIRHLLQLVPDFRKVKDKQSWQNLIKGLIDLCFKLNTIVSPVVNSSSPEGHLPMDFNQGSTLLGTSANDSSAPVKATAQMVLLCSWRTVKEVSLLLGKLSDCCPILPDTDGLLNEDQILAIGVHLTTLLEETKHRGAFEQAYVGFGLLASRLWRNSRKSLQELPQKWLSELMEAIQSDDISMNKLCATRRSAGVPYLVQALVSAELQTGLSLHTLQWTMSQLLGCAADKERHVECHTHALNILRALYRHAPLAEHVAPYISEGVIVAISGFRGETWAVRNSATLLFSSLMTRIFGVRRSREELSSRNKMTGRVFFHRYPELYEFLLKELEQAVKALTSGDVAELAILHPILLLIARLYPSSLEGTDTNMQLNTFVPLVRQCANNSVMKTRVLAAKAIVPLITANVYVKYLDDLVDQMASGNSENLTHGLALQAVHLLSNASILNEDHNLILLDHLQTWVAKLLLHLNRCCSNPVREVVLQVFELFLENWYSHVPLQSWAVLKDKILNEILAQDCDNLSKQSPLGQSILQLRATRVLLRLVVLAQDEDTLMIVSKLLRHLNYEIVHEILVVLEKLMGKGAYGLIEETEDVIPDVSGGDKHWFNRLPEDALLSFYNIICQSNQLGAILASLVTGSKSINNVQGRLALRVLVHVSPASWSVSVDLKKLLLWCDSPHEGTSCAALACFSSLLRFLIDSKEDIPLICEDGCRLLISYCDVDRGVISRLSAVNFLLLHRQALNRKYSFLSDETVCELWINALRLICDDNSEVRSKAGLLCQGEVPAVPLRSLEIMLDNFSDVMDSCQPLCLATLIAIALGPLPDSSNFEADEERIFDKAETNMFIEHEILTGLASQHILQHALKTTRLSHLEWKWIWNTIGGQDSENIFDAESLFDAVRKNNVVGLNLTEPGLLPPSVVVCSLRRLFKVEQVLLRETKVDPRHCLPFKYSQMWG</sequence>
<dbReference type="GO" id="GO:0030488">
    <property type="term" value="P:tRNA methylation"/>
    <property type="evidence" value="ECO:0007669"/>
    <property type="project" value="TreeGrafter"/>
</dbReference>
<dbReference type="Proteomes" id="UP000515158">
    <property type="component" value="Unplaced"/>
</dbReference>
<dbReference type="CTD" id="63892"/>
<feature type="domain" description="DUF2428" evidence="4">
    <location>
        <begin position="890"/>
        <end position="1143"/>
    </location>
</feature>
<dbReference type="PANTHER" id="PTHR14387:SF7">
    <property type="entry name" value="THYROID ADENOMA-ASSOCIATED PROTEIN"/>
    <property type="match status" value="1"/>
</dbReference>
<accession>A0A6P9A9J1</accession>
<dbReference type="InParanoid" id="A0A6P9A9J1"/>
<dbReference type="KEGG" id="tpal:117653253"/>
<feature type="domain" description="tRNA (32-2'-O)-methyltransferase regulator THADA-like TPR repeats region" evidence="5">
    <location>
        <begin position="489"/>
        <end position="710"/>
    </location>
</feature>
<dbReference type="InterPro" id="IPR019442">
    <property type="entry name" value="THADA/TRM732_DUF2428"/>
</dbReference>
<protein>
    <recommendedName>
        <fullName evidence="3">tRNA (32-2'-O)-methyltransferase regulator THADA</fullName>
    </recommendedName>
</protein>
<organism evidence="8">
    <name type="scientific">Thrips palmi</name>
    <name type="common">Melon thrips</name>
    <dbReference type="NCBI Taxonomy" id="161013"/>
    <lineage>
        <taxon>Eukaryota</taxon>
        <taxon>Metazoa</taxon>
        <taxon>Ecdysozoa</taxon>
        <taxon>Arthropoda</taxon>
        <taxon>Hexapoda</taxon>
        <taxon>Insecta</taxon>
        <taxon>Pterygota</taxon>
        <taxon>Neoptera</taxon>
        <taxon>Paraneoptera</taxon>
        <taxon>Thysanoptera</taxon>
        <taxon>Terebrantia</taxon>
        <taxon>Thripoidea</taxon>
        <taxon>Thripidae</taxon>
        <taxon>Thrips</taxon>
    </lineage>
</organism>
<dbReference type="InterPro" id="IPR016024">
    <property type="entry name" value="ARM-type_fold"/>
</dbReference>
<dbReference type="Pfam" id="PF25151">
    <property type="entry name" value="TPR_Trm732_C"/>
    <property type="match status" value="1"/>
</dbReference>
<evidence type="ECO:0000313" key="8">
    <source>
        <dbReference type="RefSeq" id="XP_034254702.1"/>
    </source>
</evidence>
<dbReference type="OrthoDB" id="73997at2759"/>
<dbReference type="Pfam" id="PF10350">
    <property type="entry name" value="DUF2428"/>
    <property type="match status" value="1"/>
</dbReference>
<evidence type="ECO:0000256" key="2">
    <source>
        <dbReference type="ARBA" id="ARBA00022694"/>
    </source>
</evidence>
<dbReference type="FunCoup" id="A0A6P9A9J1">
    <property type="interactions" value="32"/>
</dbReference>
<keyword evidence="2" id="KW-0819">tRNA processing</keyword>
<dbReference type="PANTHER" id="PTHR14387">
    <property type="entry name" value="THADA/DEATH RECEPTOR INTERACTING PROTEIN"/>
    <property type="match status" value="1"/>
</dbReference>
<dbReference type="InterPro" id="IPR051954">
    <property type="entry name" value="tRNA_methyltransferase_THADA"/>
</dbReference>
<proteinExistence type="inferred from homology"/>
<dbReference type="SUPFAM" id="SSF48371">
    <property type="entry name" value="ARM repeat"/>
    <property type="match status" value="2"/>
</dbReference>
<name>A0A6P9A9J1_THRPL</name>